<evidence type="ECO:0000313" key="2">
    <source>
        <dbReference type="EMBL" id="GFC88733.1"/>
    </source>
</evidence>
<feature type="non-terminal residue" evidence="2">
    <location>
        <position position="1"/>
    </location>
</feature>
<gene>
    <name evidence="2" type="ORF">Tci_860703</name>
</gene>
<feature type="region of interest" description="Disordered" evidence="1">
    <location>
        <begin position="109"/>
        <end position="139"/>
    </location>
</feature>
<accession>A0A699RSD0</accession>
<evidence type="ECO:0000256" key="1">
    <source>
        <dbReference type="SAM" id="MobiDB-lite"/>
    </source>
</evidence>
<dbReference type="AlphaFoldDB" id="A0A699RSD0"/>
<name>A0A699RSD0_TANCI</name>
<reference evidence="2" key="1">
    <citation type="journal article" date="2019" name="Sci. Rep.">
        <title>Draft genome of Tanacetum cinerariifolium, the natural source of mosquito coil.</title>
        <authorList>
            <person name="Yamashiro T."/>
            <person name="Shiraishi A."/>
            <person name="Satake H."/>
            <person name="Nakayama K."/>
        </authorList>
    </citation>
    <scope>NUCLEOTIDE SEQUENCE</scope>
</reference>
<organism evidence="2">
    <name type="scientific">Tanacetum cinerariifolium</name>
    <name type="common">Dalmatian daisy</name>
    <name type="synonym">Chrysanthemum cinerariifolium</name>
    <dbReference type="NCBI Taxonomy" id="118510"/>
    <lineage>
        <taxon>Eukaryota</taxon>
        <taxon>Viridiplantae</taxon>
        <taxon>Streptophyta</taxon>
        <taxon>Embryophyta</taxon>
        <taxon>Tracheophyta</taxon>
        <taxon>Spermatophyta</taxon>
        <taxon>Magnoliopsida</taxon>
        <taxon>eudicotyledons</taxon>
        <taxon>Gunneridae</taxon>
        <taxon>Pentapetalae</taxon>
        <taxon>asterids</taxon>
        <taxon>campanulids</taxon>
        <taxon>Asterales</taxon>
        <taxon>Asteraceae</taxon>
        <taxon>Asteroideae</taxon>
        <taxon>Anthemideae</taxon>
        <taxon>Anthemidinae</taxon>
        <taxon>Tanacetum</taxon>
    </lineage>
</organism>
<proteinExistence type="predicted"/>
<sequence length="169" mass="18891">ASPNYDRYHSRDGYHAIPPPYTRTFMLPKPNLVFHDIPNVNEIVHIAFNVELSPTKPDTKLSHRPSAPIIEDWVSDSDDDSEAELPHNAPSFVQLVTTAALKPHVTKPRPAKTVVTKPYSPPRRNINRSQSPKPSNFPPKVTTVKAPMVNAIKGVQGNDVVFLYLLNKI</sequence>
<protein>
    <submittedName>
        <fullName evidence="2">Uncharacterized protein</fullName>
    </submittedName>
</protein>
<comment type="caution">
    <text evidence="2">The sequence shown here is derived from an EMBL/GenBank/DDBJ whole genome shotgun (WGS) entry which is preliminary data.</text>
</comment>
<dbReference type="EMBL" id="BKCJ011117130">
    <property type="protein sequence ID" value="GFC88733.1"/>
    <property type="molecule type" value="Genomic_DNA"/>
</dbReference>